<evidence type="ECO:0000313" key="1">
    <source>
        <dbReference type="EMBL" id="MDO6423054.1"/>
    </source>
</evidence>
<comment type="caution">
    <text evidence="1">The sequence shown here is derived from an EMBL/GenBank/DDBJ whole genome shotgun (WGS) entry which is preliminary data.</text>
</comment>
<gene>
    <name evidence="1" type="ORF">Q4521_11270</name>
</gene>
<organism evidence="1 2">
    <name type="scientific">Saccharophagus degradans</name>
    <dbReference type="NCBI Taxonomy" id="86304"/>
    <lineage>
        <taxon>Bacteria</taxon>
        <taxon>Pseudomonadati</taxon>
        <taxon>Pseudomonadota</taxon>
        <taxon>Gammaproteobacteria</taxon>
        <taxon>Cellvibrionales</taxon>
        <taxon>Cellvibrionaceae</taxon>
        <taxon>Saccharophagus</taxon>
    </lineage>
</organism>
<dbReference type="EMBL" id="JAUOPB010000008">
    <property type="protein sequence ID" value="MDO6423054.1"/>
    <property type="molecule type" value="Genomic_DNA"/>
</dbReference>
<name>A0AAW7X6K2_9GAMM</name>
<dbReference type="Proteomes" id="UP001169760">
    <property type="component" value="Unassembled WGS sequence"/>
</dbReference>
<sequence length="173" mass="19569">MFFVLDNEFEDGELWKLREMLDLLDAKISEVNRLIEKSSDPDSEGLCDRGEYFIGVGFVAIQQYLVETIINTGLSKSEAYNLGPEHSFGGTSVSLISSCANWWKHEPEWWGPRGIPKSGKATFERVSSVTDSHTYQLSNVLATFSEDKALSFIHVIPILEKWREDVYAVSKKA</sequence>
<proteinExistence type="predicted"/>
<reference evidence="1" key="1">
    <citation type="submission" date="2023-07" db="EMBL/GenBank/DDBJ databases">
        <title>Genome content predicts the carbon catabolic preferences of heterotrophic bacteria.</title>
        <authorList>
            <person name="Gralka M."/>
        </authorList>
    </citation>
    <scope>NUCLEOTIDE SEQUENCE</scope>
    <source>
        <strain evidence="1">I3M17_2</strain>
    </source>
</reference>
<accession>A0AAW7X6K2</accession>
<dbReference type="AlphaFoldDB" id="A0AAW7X6K2"/>
<protein>
    <submittedName>
        <fullName evidence="1">Uncharacterized protein</fullName>
    </submittedName>
</protein>
<dbReference type="RefSeq" id="WP_303492840.1">
    <property type="nucleotide sequence ID" value="NZ_JAUOPB010000008.1"/>
</dbReference>
<evidence type="ECO:0000313" key="2">
    <source>
        <dbReference type="Proteomes" id="UP001169760"/>
    </source>
</evidence>